<dbReference type="RefSeq" id="WP_338708673.1">
    <property type="nucleotide sequence ID" value="NZ_CP145892.1"/>
</dbReference>
<name>A0ABD8B007_PAEAM</name>
<organism evidence="1 2">
    <name type="scientific">Paenibacillus amylolyticus</name>
    <dbReference type="NCBI Taxonomy" id="1451"/>
    <lineage>
        <taxon>Bacteria</taxon>
        <taxon>Bacillati</taxon>
        <taxon>Bacillota</taxon>
        <taxon>Bacilli</taxon>
        <taxon>Bacillales</taxon>
        <taxon>Paenibacillaceae</taxon>
        <taxon>Paenibacillus</taxon>
    </lineage>
</organism>
<accession>A0ABD8B007</accession>
<sequence length="78" mass="8609">MLERLQYADNLITEPDCVVPGVGTFQYNVSLINYIVTVPYKGRELVVTASVPTKAAMEVLTPVIEVADTSTHWRSPSI</sequence>
<dbReference type="AlphaFoldDB" id="A0ABD8B007"/>
<reference evidence="1 2" key="1">
    <citation type="submission" date="2024-02" db="EMBL/GenBank/DDBJ databases">
        <title>Complete sequences of two Paenibacillus sp. strains and one Lysinibacillus strain isolated from the environment on STAA medium highlight biotechnological potential.</title>
        <authorList>
            <person name="Attere S.A."/>
            <person name="Piche L.C."/>
            <person name="Intertaglia L."/>
            <person name="Lami R."/>
            <person name="Charette S.J."/>
            <person name="Vincent A.T."/>
        </authorList>
    </citation>
    <scope>NUCLEOTIDE SEQUENCE [LARGE SCALE GENOMIC DNA]</scope>
    <source>
        <strain evidence="1 2">Y5S-7</strain>
    </source>
</reference>
<evidence type="ECO:0000313" key="1">
    <source>
        <dbReference type="EMBL" id="WWP23142.1"/>
    </source>
</evidence>
<dbReference type="GeneID" id="93476503"/>
<proteinExistence type="predicted"/>
<dbReference type="EMBL" id="CP145892">
    <property type="protein sequence ID" value="WWP23142.1"/>
    <property type="molecule type" value="Genomic_DNA"/>
</dbReference>
<protein>
    <submittedName>
        <fullName evidence="1">Uncharacterized protein</fullName>
    </submittedName>
</protein>
<gene>
    <name evidence="1" type="ORF">V6668_13520</name>
</gene>
<evidence type="ECO:0000313" key="2">
    <source>
        <dbReference type="Proteomes" id="UP001364764"/>
    </source>
</evidence>
<dbReference type="Proteomes" id="UP001364764">
    <property type="component" value="Chromosome"/>
</dbReference>